<evidence type="ECO:0000313" key="2">
    <source>
        <dbReference type="EMBL" id="MFC4428765.1"/>
    </source>
</evidence>
<dbReference type="SUPFAM" id="SSF52980">
    <property type="entry name" value="Restriction endonuclease-like"/>
    <property type="match status" value="1"/>
</dbReference>
<name>A0ABV8XWU1_9MICC</name>
<dbReference type="GO" id="GO:0016787">
    <property type="term" value="F:hydrolase activity"/>
    <property type="evidence" value="ECO:0007669"/>
    <property type="project" value="UniProtKB-KW"/>
</dbReference>
<evidence type="ECO:0000259" key="1">
    <source>
        <dbReference type="Pfam" id="PF04471"/>
    </source>
</evidence>
<dbReference type="InterPro" id="IPR007560">
    <property type="entry name" value="Restrct_endonuc_IV_Mrr"/>
</dbReference>
<organism evidence="2 3">
    <name type="scientific">Citricoccus alkalitolerans</name>
    <dbReference type="NCBI Taxonomy" id="246603"/>
    <lineage>
        <taxon>Bacteria</taxon>
        <taxon>Bacillati</taxon>
        <taxon>Actinomycetota</taxon>
        <taxon>Actinomycetes</taxon>
        <taxon>Micrococcales</taxon>
        <taxon>Micrococcaceae</taxon>
        <taxon>Citricoccus</taxon>
    </lineage>
</organism>
<reference evidence="3" key="1">
    <citation type="journal article" date="2019" name="Int. J. Syst. Evol. Microbiol.">
        <title>The Global Catalogue of Microorganisms (GCM) 10K type strain sequencing project: providing services to taxonomists for standard genome sequencing and annotation.</title>
        <authorList>
            <consortium name="The Broad Institute Genomics Platform"/>
            <consortium name="The Broad Institute Genome Sequencing Center for Infectious Disease"/>
            <person name="Wu L."/>
            <person name="Ma J."/>
        </authorList>
    </citation>
    <scope>NUCLEOTIDE SEQUENCE [LARGE SCALE GENOMIC DNA]</scope>
    <source>
        <strain evidence="3">CGMCC 1.12125</strain>
    </source>
</reference>
<keyword evidence="2" id="KW-0378">Hydrolase</keyword>
<dbReference type="EMBL" id="JBHSEN010000001">
    <property type="protein sequence ID" value="MFC4428765.1"/>
    <property type="molecule type" value="Genomic_DNA"/>
</dbReference>
<proteinExistence type="predicted"/>
<dbReference type="InterPro" id="IPR016984">
    <property type="entry name" value="UCP031853"/>
</dbReference>
<dbReference type="Proteomes" id="UP001595965">
    <property type="component" value="Unassembled WGS sequence"/>
</dbReference>
<dbReference type="RefSeq" id="WP_344229527.1">
    <property type="nucleotide sequence ID" value="NZ_BAAALH010000002.1"/>
</dbReference>
<dbReference type="InterPro" id="IPR011856">
    <property type="entry name" value="tRNA_endonuc-like_dom_sf"/>
</dbReference>
<comment type="caution">
    <text evidence="2">The sequence shown here is derived from an EMBL/GenBank/DDBJ whole genome shotgun (WGS) entry which is preliminary data.</text>
</comment>
<keyword evidence="2" id="KW-0255">Endonuclease</keyword>
<dbReference type="InterPro" id="IPR011335">
    <property type="entry name" value="Restrct_endonuc-II-like"/>
</dbReference>
<keyword evidence="3" id="KW-1185">Reference proteome</keyword>
<dbReference type="GO" id="GO:0004519">
    <property type="term" value="F:endonuclease activity"/>
    <property type="evidence" value="ECO:0007669"/>
    <property type="project" value="UniProtKB-KW"/>
</dbReference>
<dbReference type="PIRSF" id="PIRSF031853">
    <property type="entry name" value="UPC031853"/>
    <property type="match status" value="1"/>
</dbReference>
<sequence length="358" mass="39609">MPSRVWVVRAGSRGEHEQYNIENDRTTIGWAEVGDIGPYRSKDAIQQMLAPLYPGAPDRRLANYASQLWAFRDRIQVGDLVIMPSKDRRGYIWFGRAVGPYTFDASSPEPERRKFIPVDWAKDPMPRSSFGEDLLRSLGAIQTVFAPTRNNAVRRLETIAAGQPDLHTGGGAPKETLSLTAVPTAPAEQDEEVTDPDPVPTLEVIEDRVQAHVMAEFKEHDLTWLVSEILESHEFVCQVSPPGPDGGVDILAGKGPLGMDAPIVVVEVKSEAGPVDVKVVRGLHSARERHNADQALLVAWGGVNKSAKREISTDSKFRVWDGATLMAELFYAYEDLPPETKRRIPLTQAWVLDEDAIS</sequence>
<dbReference type="Pfam" id="PF04471">
    <property type="entry name" value="Mrr_cat"/>
    <property type="match status" value="1"/>
</dbReference>
<evidence type="ECO:0000313" key="3">
    <source>
        <dbReference type="Proteomes" id="UP001595965"/>
    </source>
</evidence>
<gene>
    <name evidence="2" type="ORF">ACFO0K_03620</name>
</gene>
<keyword evidence="2" id="KW-0540">Nuclease</keyword>
<feature type="domain" description="Restriction endonuclease type IV Mrr" evidence="1">
    <location>
        <begin position="216"/>
        <end position="326"/>
    </location>
</feature>
<dbReference type="EC" id="3.1.21.-" evidence="2"/>
<dbReference type="Gene3D" id="3.40.1350.10">
    <property type="match status" value="1"/>
</dbReference>
<protein>
    <submittedName>
        <fullName evidence="2">Restriction endonuclease</fullName>
        <ecNumber evidence="2">3.1.21.-</ecNumber>
    </submittedName>
</protein>
<accession>A0ABV8XWU1</accession>